<comment type="caution">
    <text evidence="2">The sequence shown here is derived from an EMBL/GenBank/DDBJ whole genome shotgun (WGS) entry which is preliminary data.</text>
</comment>
<evidence type="ECO:0000256" key="1">
    <source>
        <dbReference type="SAM" id="MobiDB-lite"/>
    </source>
</evidence>
<feature type="region of interest" description="Disordered" evidence="1">
    <location>
        <begin position="399"/>
        <end position="421"/>
    </location>
</feature>
<sequence length="592" mass="65304">MDSWNGSCRSSNIKHTSFYVCSDPLSTWQAKVSVLLLVPLQIASRFTKKQKFTQLRNEDLYIDKAISTGVMIDSPINFQKDTIRFIVSRDSQISQSHSGIVAHPQFNLTFGKKESFAHSPRDSKLFEFDIARSYIFHLLSTHPTLAFMILPEEVFAEANGSHPDSNNDADAKSAVNLLKPLGLSHILAQPDESIEWISKNEISATPFTNIQEIDSIILTLPKSAEDHVADLSLSALSSTLVQITNQTSTSIAMQNNAKDGEVNGEELLEDSQESDAFASVIPPIRISYRNETFIAESTQKECVSEKEDDIVQSSIQGDGYQDEIESLFSGEGESAGEKDEDLVAEIQMKIEEQIPDEFEVSVNKMHENVLKRKANVLSVNPNFRKSAQGGVSLSLVDYADSHSDSSSSKERDEKDESAEASEIQCRYAEKLAETQEAKEVKKAESVLSDSSDPEDSESPLLVPALEATETPKISTDINDNEETTMIRIQIPKDGAFEESDYPQISAASLKSVKEAIKEGKKSGRMPKSITVKRERVVKKGLGRGGIAKKEQSGGNSSASKGVGLFFSKFWNSLRMRQASPAAESSDEEFMQT</sequence>
<feature type="compositionally biased region" description="Basic and acidic residues" evidence="1">
    <location>
        <begin position="399"/>
        <end position="414"/>
    </location>
</feature>
<protein>
    <submittedName>
        <fullName evidence="2">Uncharacterized protein</fullName>
    </submittedName>
</protein>
<reference evidence="2" key="1">
    <citation type="submission" date="2020-05" db="EMBL/GenBank/DDBJ databases">
        <title>Phylogenomic resolution of chytrid fungi.</title>
        <authorList>
            <person name="Stajich J.E."/>
            <person name="Amses K."/>
            <person name="Simmons R."/>
            <person name="Seto K."/>
            <person name="Myers J."/>
            <person name="Bonds A."/>
            <person name="Quandt C.A."/>
            <person name="Barry K."/>
            <person name="Liu P."/>
            <person name="Grigoriev I."/>
            <person name="Longcore J.E."/>
            <person name="James T.Y."/>
        </authorList>
    </citation>
    <scope>NUCLEOTIDE SEQUENCE</scope>
    <source>
        <strain evidence="2">JEL0513</strain>
    </source>
</reference>
<dbReference type="EMBL" id="JADGJH010000766">
    <property type="protein sequence ID" value="KAJ3123010.1"/>
    <property type="molecule type" value="Genomic_DNA"/>
</dbReference>
<evidence type="ECO:0000313" key="2">
    <source>
        <dbReference type="EMBL" id="KAJ3123010.1"/>
    </source>
</evidence>
<feature type="region of interest" description="Disordered" evidence="1">
    <location>
        <begin position="434"/>
        <end position="470"/>
    </location>
</feature>
<proteinExistence type="predicted"/>
<accession>A0AAD5T0S3</accession>
<feature type="region of interest" description="Disordered" evidence="1">
    <location>
        <begin position="540"/>
        <end position="561"/>
    </location>
</feature>
<gene>
    <name evidence="2" type="ORF">HK100_011751</name>
</gene>
<dbReference type="AlphaFoldDB" id="A0AAD5T0S3"/>
<feature type="compositionally biased region" description="Basic and acidic residues" evidence="1">
    <location>
        <begin position="434"/>
        <end position="444"/>
    </location>
</feature>
<keyword evidence="3" id="KW-1185">Reference proteome</keyword>
<organism evidence="2 3">
    <name type="scientific">Physocladia obscura</name>
    <dbReference type="NCBI Taxonomy" id="109957"/>
    <lineage>
        <taxon>Eukaryota</taxon>
        <taxon>Fungi</taxon>
        <taxon>Fungi incertae sedis</taxon>
        <taxon>Chytridiomycota</taxon>
        <taxon>Chytridiomycota incertae sedis</taxon>
        <taxon>Chytridiomycetes</taxon>
        <taxon>Chytridiales</taxon>
        <taxon>Chytriomycetaceae</taxon>
        <taxon>Physocladia</taxon>
    </lineage>
</organism>
<dbReference type="Proteomes" id="UP001211907">
    <property type="component" value="Unassembled WGS sequence"/>
</dbReference>
<name>A0AAD5T0S3_9FUNG</name>
<evidence type="ECO:0000313" key="3">
    <source>
        <dbReference type="Proteomes" id="UP001211907"/>
    </source>
</evidence>